<organism evidence="2 3">
    <name type="scientific">Aspergillus tanneri</name>
    <dbReference type="NCBI Taxonomy" id="1220188"/>
    <lineage>
        <taxon>Eukaryota</taxon>
        <taxon>Fungi</taxon>
        <taxon>Dikarya</taxon>
        <taxon>Ascomycota</taxon>
        <taxon>Pezizomycotina</taxon>
        <taxon>Eurotiomycetes</taxon>
        <taxon>Eurotiomycetidae</taxon>
        <taxon>Eurotiales</taxon>
        <taxon>Aspergillaceae</taxon>
        <taxon>Aspergillus</taxon>
        <taxon>Aspergillus subgen. Circumdati</taxon>
    </lineage>
</organism>
<name>A0A5M9MAI9_9EURO</name>
<dbReference type="EMBL" id="QUQM01000009">
    <property type="protein sequence ID" value="KAA8641559.1"/>
    <property type="molecule type" value="Genomic_DNA"/>
</dbReference>
<comment type="caution">
    <text evidence="2">The sequence shown here is derived from an EMBL/GenBank/DDBJ whole genome shotgun (WGS) entry which is preliminary data.</text>
</comment>
<dbReference type="GeneID" id="54334396"/>
<dbReference type="RefSeq" id="XP_033420921.1">
    <property type="nucleotide sequence ID" value="XM_033576257.1"/>
</dbReference>
<dbReference type="AlphaFoldDB" id="A0A5M9MAI9"/>
<feature type="region of interest" description="Disordered" evidence="1">
    <location>
        <begin position="18"/>
        <end position="99"/>
    </location>
</feature>
<protein>
    <submittedName>
        <fullName evidence="2">Uncharacterized protein</fullName>
    </submittedName>
</protein>
<evidence type="ECO:0000313" key="2">
    <source>
        <dbReference type="EMBL" id="KAA8641559.1"/>
    </source>
</evidence>
<dbReference type="VEuPathDB" id="FungiDB:EYZ11_011737"/>
<sequence length="236" mass="26054">MPLPMDNAYVNPRAVTAVTGQGQAEVSAAVDKPTTQRAPESPDCPGEPEEASSPPASGHNDQRPVVDRDSVPEDARTQDGGVHVSGLAGSAGSDPLRPIPLNNHSYQPYMYYPYPYNHFYPYTQQYLSDEQPQPPFVGQPNIPGEVPPTAPYLPHMTNLVSEAEPVSYQLGFYTNSMVDLIVIRWVGRDIEERLQSPTYRAMISEMFLNRSQRTYNGAGGPYYDVGLGGYTYSQHQ</sequence>
<feature type="compositionally biased region" description="Basic and acidic residues" evidence="1">
    <location>
        <begin position="60"/>
        <end position="77"/>
    </location>
</feature>
<dbReference type="Proteomes" id="UP000324241">
    <property type="component" value="Unassembled WGS sequence"/>
</dbReference>
<evidence type="ECO:0000313" key="3">
    <source>
        <dbReference type="Proteomes" id="UP000324241"/>
    </source>
</evidence>
<gene>
    <name evidence="2" type="ORF">ATNIH1004_011695</name>
</gene>
<accession>A0A5M9MAI9</accession>
<evidence type="ECO:0000256" key="1">
    <source>
        <dbReference type="SAM" id="MobiDB-lite"/>
    </source>
</evidence>
<reference evidence="2 3" key="1">
    <citation type="submission" date="2019-08" db="EMBL/GenBank/DDBJ databases">
        <title>The genome sequence of a newly discovered highly antifungal drug resistant Aspergillus species, Aspergillus tanneri NIH 1004.</title>
        <authorList>
            <person name="Mounaud S."/>
            <person name="Singh I."/>
            <person name="Joardar V."/>
            <person name="Pakala S."/>
            <person name="Pakala S."/>
            <person name="Venepally P."/>
            <person name="Chung J.K."/>
            <person name="Losada L."/>
            <person name="Nierman W.C."/>
        </authorList>
    </citation>
    <scope>NUCLEOTIDE SEQUENCE [LARGE SCALE GENOMIC DNA]</scope>
    <source>
        <strain evidence="2 3">NIH1004</strain>
    </source>
</reference>
<proteinExistence type="predicted"/>